<evidence type="ECO:0000256" key="1">
    <source>
        <dbReference type="ARBA" id="ARBA00022723"/>
    </source>
</evidence>
<feature type="region of interest" description="Disordered" evidence="5">
    <location>
        <begin position="96"/>
        <end position="126"/>
    </location>
</feature>
<dbReference type="STRING" id="35722.A0A0B7NBP1"/>
<keyword evidence="2" id="KW-0677">Repeat</keyword>
<dbReference type="GO" id="GO:0005737">
    <property type="term" value="C:cytoplasm"/>
    <property type="evidence" value="ECO:0007669"/>
    <property type="project" value="TreeGrafter"/>
</dbReference>
<evidence type="ECO:0000313" key="7">
    <source>
        <dbReference type="EMBL" id="CEP15920.1"/>
    </source>
</evidence>
<dbReference type="PANTHER" id="PTHR46134">
    <property type="entry name" value="DRONGO, ISOFORM F"/>
    <property type="match status" value="1"/>
</dbReference>
<evidence type="ECO:0000256" key="5">
    <source>
        <dbReference type="SAM" id="MobiDB-lite"/>
    </source>
</evidence>
<proteinExistence type="predicted"/>
<keyword evidence="4" id="KW-0862">Zinc</keyword>
<organism evidence="7 8">
    <name type="scientific">Parasitella parasitica</name>
    <dbReference type="NCBI Taxonomy" id="35722"/>
    <lineage>
        <taxon>Eukaryota</taxon>
        <taxon>Fungi</taxon>
        <taxon>Fungi incertae sedis</taxon>
        <taxon>Mucoromycota</taxon>
        <taxon>Mucoromycotina</taxon>
        <taxon>Mucoromycetes</taxon>
        <taxon>Mucorales</taxon>
        <taxon>Mucorineae</taxon>
        <taxon>Mucoraceae</taxon>
        <taxon>Parasitella</taxon>
    </lineage>
</organism>
<dbReference type="InterPro" id="IPR038508">
    <property type="entry name" value="ArfGAP_dom_sf"/>
</dbReference>
<feature type="compositionally biased region" description="Polar residues" evidence="5">
    <location>
        <begin position="167"/>
        <end position="188"/>
    </location>
</feature>
<dbReference type="GO" id="GO:0008270">
    <property type="term" value="F:zinc ion binding"/>
    <property type="evidence" value="ECO:0007669"/>
    <property type="project" value="UniProtKB-KW"/>
</dbReference>
<protein>
    <recommendedName>
        <fullName evidence="6">Arf-GAP domain-containing protein</fullName>
    </recommendedName>
</protein>
<dbReference type="Gene3D" id="1.10.220.150">
    <property type="entry name" value="Arf GTPase activating protein"/>
    <property type="match status" value="1"/>
</dbReference>
<gene>
    <name evidence="7" type="primary">PARPA_10165.1 scaffold 39588</name>
</gene>
<dbReference type="GO" id="GO:0016020">
    <property type="term" value="C:membrane"/>
    <property type="evidence" value="ECO:0007669"/>
    <property type="project" value="TreeGrafter"/>
</dbReference>
<reference evidence="7 8" key="1">
    <citation type="submission" date="2014-09" db="EMBL/GenBank/DDBJ databases">
        <authorList>
            <person name="Ellenberger Sabrina"/>
        </authorList>
    </citation>
    <scope>NUCLEOTIDE SEQUENCE [LARGE SCALE GENOMIC DNA]</scope>
    <source>
        <strain evidence="7 8">CBS 412.66</strain>
    </source>
</reference>
<evidence type="ECO:0000313" key="8">
    <source>
        <dbReference type="Proteomes" id="UP000054107"/>
    </source>
</evidence>
<sequence>MSHCKYKRRREVGHRVKSISTSKFSGPEITSLEHGGNGVARMIWLSNYNINTVEPESDGDVRLFMRQKYYEQKWLDREKGVAHAEQVKRLITELYTEDGNPRSPNSRITKRQSLHGTADRPKMVPTQSWVDDNVPIGLISTVKTTDLLLNDDSKISPMSPTIPSPLQPSNSSSRIEISAPQQPEPKQTSVTVESVKNDFFTELAVLNPAKPVKMATYTGGILQPNSPSSATALNHDKINTFTSINITSQQISAPTSPTQLNMNSNVRSIDTDPYAALRDLSIGSKPVTPPPIVKMESSDSLSFGDFQKSPTVETNTAKLFSSKSNNALFGDLDPIFKR</sequence>
<keyword evidence="3" id="KW-0863">Zinc-finger</keyword>
<evidence type="ECO:0000256" key="2">
    <source>
        <dbReference type="ARBA" id="ARBA00022737"/>
    </source>
</evidence>
<dbReference type="SUPFAM" id="SSF57863">
    <property type="entry name" value="ArfGap/RecO-like zinc finger"/>
    <property type="match status" value="1"/>
</dbReference>
<accession>A0A0B7NBP1</accession>
<dbReference type="PANTHER" id="PTHR46134:SF3">
    <property type="entry name" value="ARFGAP WITH FG REPEATS 1"/>
    <property type="match status" value="1"/>
</dbReference>
<name>A0A0B7NBP1_9FUNG</name>
<dbReference type="Proteomes" id="UP000054107">
    <property type="component" value="Unassembled WGS sequence"/>
</dbReference>
<dbReference type="OrthoDB" id="6036at2759"/>
<dbReference type="Pfam" id="PF01412">
    <property type="entry name" value="ArfGap"/>
    <property type="match status" value="1"/>
</dbReference>
<dbReference type="GO" id="GO:0005096">
    <property type="term" value="F:GTPase activator activity"/>
    <property type="evidence" value="ECO:0007669"/>
    <property type="project" value="InterPro"/>
</dbReference>
<evidence type="ECO:0000256" key="3">
    <source>
        <dbReference type="ARBA" id="ARBA00022771"/>
    </source>
</evidence>
<dbReference type="InterPro" id="IPR037278">
    <property type="entry name" value="ARFGAP/RecO"/>
</dbReference>
<dbReference type="AlphaFoldDB" id="A0A0B7NBP1"/>
<keyword evidence="1" id="KW-0479">Metal-binding</keyword>
<dbReference type="InterPro" id="IPR052248">
    <property type="entry name" value="Arf-GAP_FG-repeat_protein"/>
</dbReference>
<evidence type="ECO:0000259" key="6">
    <source>
        <dbReference type="Pfam" id="PF01412"/>
    </source>
</evidence>
<dbReference type="EMBL" id="LN732700">
    <property type="protein sequence ID" value="CEP15920.1"/>
    <property type="molecule type" value="Genomic_DNA"/>
</dbReference>
<dbReference type="InterPro" id="IPR001164">
    <property type="entry name" value="ArfGAP_dom"/>
</dbReference>
<feature type="region of interest" description="Disordered" evidence="5">
    <location>
        <begin position="154"/>
        <end position="188"/>
    </location>
</feature>
<keyword evidence="8" id="KW-1185">Reference proteome</keyword>
<feature type="domain" description="Arf-GAP" evidence="6">
    <location>
        <begin position="14"/>
        <end position="77"/>
    </location>
</feature>
<evidence type="ECO:0000256" key="4">
    <source>
        <dbReference type="ARBA" id="ARBA00022833"/>
    </source>
</evidence>